<keyword evidence="10 12" id="KW-0472">Membrane</keyword>
<dbReference type="InterPro" id="IPR013767">
    <property type="entry name" value="PAS_fold"/>
</dbReference>
<dbReference type="SMART" id="SM00387">
    <property type="entry name" value="HATPase_c"/>
    <property type="match status" value="1"/>
</dbReference>
<dbReference type="InterPro" id="IPR005467">
    <property type="entry name" value="His_kinase_dom"/>
</dbReference>
<keyword evidence="9 12" id="KW-1133">Transmembrane helix</keyword>
<dbReference type="EC" id="2.7.13.3" evidence="3"/>
<dbReference type="InterPro" id="IPR033479">
    <property type="entry name" value="dCache_1"/>
</dbReference>
<dbReference type="CDD" id="cd00075">
    <property type="entry name" value="HATPase"/>
    <property type="match status" value="1"/>
</dbReference>
<dbReference type="EMBL" id="MFEN01000005">
    <property type="protein sequence ID" value="OGE84549.1"/>
    <property type="molecule type" value="Genomic_DNA"/>
</dbReference>
<dbReference type="CDD" id="cd00082">
    <property type="entry name" value="HisKA"/>
    <property type="match status" value="1"/>
</dbReference>
<dbReference type="Pfam" id="PF00989">
    <property type="entry name" value="PAS"/>
    <property type="match status" value="1"/>
</dbReference>
<dbReference type="AlphaFoldDB" id="A0A1F5P3N2"/>
<comment type="subcellular location">
    <subcellularLocation>
        <location evidence="2">Cell membrane</location>
        <topology evidence="2">Multi-pass membrane protein</topology>
    </subcellularLocation>
</comment>
<dbReference type="Pfam" id="PF02518">
    <property type="entry name" value="HATPase_c"/>
    <property type="match status" value="1"/>
</dbReference>
<evidence type="ECO:0000256" key="6">
    <source>
        <dbReference type="ARBA" id="ARBA00022679"/>
    </source>
</evidence>
<feature type="domain" description="PAS" evidence="15">
    <location>
        <begin position="375"/>
        <end position="422"/>
    </location>
</feature>
<evidence type="ECO:0000256" key="3">
    <source>
        <dbReference type="ARBA" id="ARBA00012438"/>
    </source>
</evidence>
<dbReference type="InterPro" id="IPR000014">
    <property type="entry name" value="PAS"/>
</dbReference>
<comment type="catalytic activity">
    <reaction evidence="1">
        <text>ATP + protein L-histidine = ADP + protein N-phospho-L-histidine.</text>
        <dbReference type="EC" id="2.7.13.3"/>
    </reaction>
</comment>
<evidence type="ECO:0000259" key="13">
    <source>
        <dbReference type="PROSITE" id="PS50109"/>
    </source>
</evidence>
<dbReference type="Proteomes" id="UP000176339">
    <property type="component" value="Unassembled WGS sequence"/>
</dbReference>
<evidence type="ECO:0000256" key="2">
    <source>
        <dbReference type="ARBA" id="ARBA00004651"/>
    </source>
</evidence>
<dbReference type="PRINTS" id="PR00344">
    <property type="entry name" value="BCTRLSENSOR"/>
</dbReference>
<dbReference type="InterPro" id="IPR036097">
    <property type="entry name" value="HisK_dim/P_sf"/>
</dbReference>
<dbReference type="SUPFAM" id="SSF47384">
    <property type="entry name" value="Homodimeric domain of signal transducing histidine kinase"/>
    <property type="match status" value="1"/>
</dbReference>
<evidence type="ECO:0000256" key="1">
    <source>
        <dbReference type="ARBA" id="ARBA00000085"/>
    </source>
</evidence>
<keyword evidence="6" id="KW-0808">Transferase</keyword>
<dbReference type="GO" id="GO:0006355">
    <property type="term" value="P:regulation of DNA-templated transcription"/>
    <property type="evidence" value="ECO:0007669"/>
    <property type="project" value="InterPro"/>
</dbReference>
<evidence type="ECO:0000256" key="11">
    <source>
        <dbReference type="PROSITE-ProRule" id="PRU00169"/>
    </source>
</evidence>
<dbReference type="SUPFAM" id="SSF55785">
    <property type="entry name" value="PYP-like sensor domain (PAS domain)"/>
    <property type="match status" value="1"/>
</dbReference>
<evidence type="ECO:0000259" key="15">
    <source>
        <dbReference type="PROSITE" id="PS50112"/>
    </source>
</evidence>
<evidence type="ECO:0000256" key="9">
    <source>
        <dbReference type="ARBA" id="ARBA00022989"/>
    </source>
</evidence>
<dbReference type="Gene3D" id="3.40.50.2300">
    <property type="match status" value="1"/>
</dbReference>
<dbReference type="GO" id="GO:0000155">
    <property type="term" value="F:phosphorelay sensor kinase activity"/>
    <property type="evidence" value="ECO:0007669"/>
    <property type="project" value="InterPro"/>
</dbReference>
<dbReference type="InterPro" id="IPR001789">
    <property type="entry name" value="Sig_transdc_resp-reg_receiver"/>
</dbReference>
<protein>
    <recommendedName>
        <fullName evidence="3">histidine kinase</fullName>
        <ecNumber evidence="3">2.7.13.3</ecNumber>
    </recommendedName>
</protein>
<dbReference type="NCBIfam" id="TIGR00229">
    <property type="entry name" value="sensory_box"/>
    <property type="match status" value="1"/>
</dbReference>
<dbReference type="PANTHER" id="PTHR43547:SF2">
    <property type="entry name" value="HYBRID SIGNAL TRANSDUCTION HISTIDINE KINASE C"/>
    <property type="match status" value="1"/>
</dbReference>
<dbReference type="CDD" id="cd00130">
    <property type="entry name" value="PAS"/>
    <property type="match status" value="1"/>
</dbReference>
<dbReference type="GO" id="GO:0005886">
    <property type="term" value="C:plasma membrane"/>
    <property type="evidence" value="ECO:0007669"/>
    <property type="project" value="UniProtKB-SubCell"/>
</dbReference>
<evidence type="ECO:0000256" key="10">
    <source>
        <dbReference type="ARBA" id="ARBA00023136"/>
    </source>
</evidence>
<dbReference type="Pfam" id="PF00512">
    <property type="entry name" value="HisKA"/>
    <property type="match status" value="1"/>
</dbReference>
<dbReference type="InterPro" id="IPR003594">
    <property type="entry name" value="HATPase_dom"/>
</dbReference>
<dbReference type="InterPro" id="IPR036890">
    <property type="entry name" value="HATPase_C_sf"/>
</dbReference>
<dbReference type="InterPro" id="IPR003661">
    <property type="entry name" value="HisK_dim/P_dom"/>
</dbReference>
<dbReference type="Gene3D" id="1.10.287.130">
    <property type="match status" value="1"/>
</dbReference>
<dbReference type="SUPFAM" id="SSF55874">
    <property type="entry name" value="ATPase domain of HSP90 chaperone/DNA topoisomerase II/histidine kinase"/>
    <property type="match status" value="1"/>
</dbReference>
<name>A0A1F5P3N2_9BACT</name>
<dbReference type="Pfam" id="PF02743">
    <property type="entry name" value="dCache_1"/>
    <property type="match status" value="1"/>
</dbReference>
<evidence type="ECO:0000313" key="16">
    <source>
        <dbReference type="EMBL" id="OGE84549.1"/>
    </source>
</evidence>
<dbReference type="Pfam" id="PF00072">
    <property type="entry name" value="Response_reg"/>
    <property type="match status" value="1"/>
</dbReference>
<dbReference type="SMART" id="SM00388">
    <property type="entry name" value="HisKA"/>
    <property type="match status" value="1"/>
</dbReference>
<dbReference type="PANTHER" id="PTHR43547">
    <property type="entry name" value="TWO-COMPONENT HISTIDINE KINASE"/>
    <property type="match status" value="1"/>
</dbReference>
<keyword evidence="7 12" id="KW-0812">Transmembrane</keyword>
<keyword evidence="4" id="KW-1003">Cell membrane</keyword>
<keyword evidence="5 11" id="KW-0597">Phosphoprotein</keyword>
<evidence type="ECO:0000259" key="14">
    <source>
        <dbReference type="PROSITE" id="PS50110"/>
    </source>
</evidence>
<feature type="domain" description="Histidine kinase" evidence="13">
    <location>
        <begin position="500"/>
        <end position="720"/>
    </location>
</feature>
<dbReference type="Gene3D" id="3.30.565.10">
    <property type="entry name" value="Histidine kinase-like ATPase, C-terminal domain"/>
    <property type="match status" value="1"/>
</dbReference>
<reference evidence="16 17" key="1">
    <citation type="journal article" date="2016" name="Nat. Commun.">
        <title>Thousands of microbial genomes shed light on interconnected biogeochemical processes in an aquifer system.</title>
        <authorList>
            <person name="Anantharaman K."/>
            <person name="Brown C.T."/>
            <person name="Hug L.A."/>
            <person name="Sharon I."/>
            <person name="Castelle C.J."/>
            <person name="Probst A.J."/>
            <person name="Thomas B.C."/>
            <person name="Singh A."/>
            <person name="Wilkins M.J."/>
            <person name="Karaoz U."/>
            <person name="Brodie E.L."/>
            <person name="Williams K.H."/>
            <person name="Hubbard S.S."/>
            <person name="Banfield J.F."/>
        </authorList>
    </citation>
    <scope>NUCLEOTIDE SEQUENCE [LARGE SCALE GENOMIC DNA]</scope>
</reference>
<evidence type="ECO:0000256" key="5">
    <source>
        <dbReference type="ARBA" id="ARBA00022553"/>
    </source>
</evidence>
<proteinExistence type="predicted"/>
<dbReference type="PROSITE" id="PS50110">
    <property type="entry name" value="RESPONSE_REGULATORY"/>
    <property type="match status" value="1"/>
</dbReference>
<comment type="caution">
    <text evidence="16">The sequence shown here is derived from an EMBL/GenBank/DDBJ whole genome shotgun (WGS) entry which is preliminary data.</text>
</comment>
<dbReference type="InterPro" id="IPR004358">
    <property type="entry name" value="Sig_transdc_His_kin-like_C"/>
</dbReference>
<dbReference type="SMART" id="SM00091">
    <property type="entry name" value="PAS"/>
    <property type="match status" value="1"/>
</dbReference>
<dbReference type="FunFam" id="3.30.565.10:FF:000006">
    <property type="entry name" value="Sensor histidine kinase WalK"/>
    <property type="match status" value="1"/>
</dbReference>
<keyword evidence="8" id="KW-0418">Kinase</keyword>
<sequence length="867" mass="97083">MFYRYKNWFVEIVFKANARSWFFQALAFCVLVLPIVLFGIFSYMKLNGELTDLALSNRESVARLAAITVKNNFDNLKDLAVSFAGRSRVRELAAAGKWKELDETLQEIVSNHALIDRVVVADIGGTIRSNVPYFADVVGQNFAFRDWYKGVSKDWKPYVSEVYKRAAEPRHNVVGIAVPVTDGLAHVDPREGVKAIFLLQVRLDTVLEWISQFKIGASGFIYLVDQNGNLAAHPLHPPQGEIINYGSVIPAQNAVAGRSGIMVFHDLFRGAETVSAYMPVSEYGWGVVVEEPAESAFADRDRTINFFLMVYGMIFVLNLILAYLAVRIVANLKSSESELALMNTKLSRASADLERKVADRTKRIEEALVREDAFLASIGEGMIIINRDQKILAFNEQAQKLTGWTDLSIIGRDLTEVLPMEDNSGNLMPTEKRPSREAMLTGKKVVAQGYYVRRDGTKFPTVTTVAPLVIKGRIEGALEIMHDVTMEKEIDRAKSEFISIASHQLNTPLGIIKWSIDAVRREKYYADLPPGAKEAIDDIEKSNARMIDLVQSLLSVSRIEQNRFDGKFAMIDPTSTIRDVIAEMSVEAERRDVKINFMVPSEPVQIYTDPPKLHEIIENLVSNAIKYSFTGGMVGILLEKKDNNVVISVSDQGIGIPQHEQKRIFSKFFRAENALLSDTKGTGLGLYVVKSYADRWGWPIWYESAEGSGTTFHLAVPADKTIQNVPIMETVEKIENHERPKRILIAEDEKVYAKVIKNRLMQEGYDVVEAVTGDECLSSARLHKPDLILLDLMMPIKDGFAALQELKADPNLRDVNVIVLSNLSQDDDINKAKVLGADEFIVKSHATLGEVVEKVVSLLAKQKQHER</sequence>
<evidence type="ECO:0000256" key="8">
    <source>
        <dbReference type="ARBA" id="ARBA00022777"/>
    </source>
</evidence>
<evidence type="ECO:0000313" key="17">
    <source>
        <dbReference type="Proteomes" id="UP000176339"/>
    </source>
</evidence>
<dbReference type="CDD" id="cd12912">
    <property type="entry name" value="PDC2_MCP_like"/>
    <property type="match status" value="1"/>
</dbReference>
<dbReference type="Gene3D" id="3.30.450.20">
    <property type="entry name" value="PAS domain"/>
    <property type="match status" value="3"/>
</dbReference>
<feature type="domain" description="Response regulatory" evidence="14">
    <location>
        <begin position="742"/>
        <end position="858"/>
    </location>
</feature>
<feature type="transmembrane region" description="Helical" evidence="12">
    <location>
        <begin position="306"/>
        <end position="326"/>
    </location>
</feature>
<dbReference type="InterPro" id="IPR035965">
    <property type="entry name" value="PAS-like_dom_sf"/>
</dbReference>
<dbReference type="CDD" id="cd17574">
    <property type="entry name" value="REC_OmpR"/>
    <property type="match status" value="1"/>
</dbReference>
<dbReference type="SUPFAM" id="SSF52172">
    <property type="entry name" value="CheY-like"/>
    <property type="match status" value="1"/>
</dbReference>
<evidence type="ECO:0000256" key="7">
    <source>
        <dbReference type="ARBA" id="ARBA00022692"/>
    </source>
</evidence>
<feature type="transmembrane region" description="Helical" evidence="12">
    <location>
        <begin position="20"/>
        <end position="41"/>
    </location>
</feature>
<gene>
    <name evidence="16" type="ORF">A2846_02295</name>
</gene>
<dbReference type="PROSITE" id="PS50109">
    <property type="entry name" value="HIS_KIN"/>
    <property type="match status" value="1"/>
</dbReference>
<evidence type="ECO:0000256" key="12">
    <source>
        <dbReference type="SAM" id="Phobius"/>
    </source>
</evidence>
<dbReference type="InterPro" id="IPR011006">
    <property type="entry name" value="CheY-like_superfamily"/>
</dbReference>
<organism evidence="16 17">
    <name type="scientific">Candidatus Doudnabacteria bacterium RIFCSPHIGHO2_01_FULL_49_9</name>
    <dbReference type="NCBI Taxonomy" id="1817827"/>
    <lineage>
        <taxon>Bacteria</taxon>
        <taxon>Candidatus Doudnaibacteriota</taxon>
    </lineage>
</organism>
<dbReference type="CDD" id="cd18773">
    <property type="entry name" value="PDC1_HK_sensor"/>
    <property type="match status" value="1"/>
</dbReference>
<accession>A0A1F5P3N2</accession>
<evidence type="ECO:0000256" key="4">
    <source>
        <dbReference type="ARBA" id="ARBA00022475"/>
    </source>
</evidence>
<feature type="modified residue" description="4-aspartylphosphate" evidence="11">
    <location>
        <position position="791"/>
    </location>
</feature>
<dbReference type="PROSITE" id="PS50112">
    <property type="entry name" value="PAS"/>
    <property type="match status" value="1"/>
</dbReference>
<dbReference type="SMART" id="SM00448">
    <property type="entry name" value="REC"/>
    <property type="match status" value="1"/>
</dbReference>